<evidence type="ECO:0000313" key="4">
    <source>
        <dbReference type="Proteomes" id="UP000218944"/>
    </source>
</evidence>
<dbReference type="InterPro" id="IPR046675">
    <property type="entry name" value="DUF6545"/>
</dbReference>
<organism evidence="3 4">
    <name type="scientific">Streptomyces albireticuli</name>
    <dbReference type="NCBI Taxonomy" id="1940"/>
    <lineage>
        <taxon>Bacteria</taxon>
        <taxon>Bacillati</taxon>
        <taxon>Actinomycetota</taxon>
        <taxon>Actinomycetes</taxon>
        <taxon>Kitasatosporales</taxon>
        <taxon>Streptomycetaceae</taxon>
        <taxon>Streptomyces</taxon>
    </lineage>
</organism>
<dbReference type="AlphaFoldDB" id="A0A2A2D6I9"/>
<dbReference type="EMBL" id="NSJV01000413">
    <property type="protein sequence ID" value="PAU46932.1"/>
    <property type="molecule type" value="Genomic_DNA"/>
</dbReference>
<dbReference type="Pfam" id="PF20182">
    <property type="entry name" value="DUF6545"/>
    <property type="match status" value="1"/>
</dbReference>
<evidence type="ECO:0000313" key="3">
    <source>
        <dbReference type="EMBL" id="PAU46932.1"/>
    </source>
</evidence>
<protein>
    <recommendedName>
        <fullName evidence="2">DUF6545 domain-containing protein</fullName>
    </recommendedName>
</protein>
<feature type="transmembrane region" description="Helical" evidence="1">
    <location>
        <begin position="27"/>
        <end position="46"/>
    </location>
</feature>
<evidence type="ECO:0000259" key="2">
    <source>
        <dbReference type="Pfam" id="PF20182"/>
    </source>
</evidence>
<feature type="transmembrane region" description="Helical" evidence="1">
    <location>
        <begin position="203"/>
        <end position="225"/>
    </location>
</feature>
<reference evidence="3 4" key="1">
    <citation type="submission" date="2017-08" db="EMBL/GenBank/DDBJ databases">
        <title>Genome sequence of Streptomyces albireticuli NRRL B-1670.</title>
        <authorList>
            <person name="Graham D.E."/>
            <person name="Mahan K.M."/>
            <person name="Klingeman D.M."/>
            <person name="Hettich R.L."/>
            <person name="Parry R.J."/>
            <person name="Spain J.C."/>
        </authorList>
    </citation>
    <scope>NUCLEOTIDE SEQUENCE [LARGE SCALE GENOMIC DNA]</scope>
    <source>
        <strain evidence="3 4">NRRL B-1670</strain>
    </source>
</reference>
<evidence type="ECO:0000256" key="1">
    <source>
        <dbReference type="SAM" id="Phobius"/>
    </source>
</evidence>
<feature type="transmembrane region" description="Helical" evidence="1">
    <location>
        <begin position="108"/>
        <end position="131"/>
    </location>
</feature>
<feature type="domain" description="DUF6545" evidence="2">
    <location>
        <begin position="255"/>
        <end position="363"/>
    </location>
</feature>
<feature type="transmembrane region" description="Helical" evidence="1">
    <location>
        <begin position="66"/>
        <end position="87"/>
    </location>
</feature>
<comment type="caution">
    <text evidence="3">The sequence shown here is derived from an EMBL/GenBank/DDBJ whole genome shotgun (WGS) entry which is preliminary data.</text>
</comment>
<keyword evidence="4" id="KW-1185">Reference proteome</keyword>
<keyword evidence="1" id="KW-0472">Membrane</keyword>
<gene>
    <name evidence="3" type="ORF">CK936_21815</name>
</gene>
<proteinExistence type="predicted"/>
<sequence>MLYLGCALAAGGVLLYKLHGLREAPSATLVAVCLCTGFPMLAFIAAAPSLYTRIGRASGVPDLATLLVYGFITCFSGSAQVLASLWSAEVRHPAEAWEAARPRVIRRLAVFATALSLMTALFAYAACTGALTGGPHPLDFDTFYSTVPTVVVFQFVYQAGFAYALLGVSRACRRHAAHLTDREPERTALRTGVLLISRGCRVALGYSTCKLLAISAAATGGGTTWDVLSTVVGPFFASAGAMLIAAGFAYPAVQAWAGRRRDLLALRPLWLVAADADRHLLLDPLPPATRRQVAVRDLRWRISRCITEIRDAQLAMRIWEDPLTADIARHHARRLKYSAERVEAAASAAALLGAIRTRNAALDNLLYTARTRALSPQALAEAVTATLTQGLGTAAPRRPLRLAATPRGGQRAELDQLILIARALESRPVTMALRQSLRERTGHGR</sequence>
<keyword evidence="1" id="KW-0812">Transmembrane</keyword>
<name>A0A2A2D6I9_9ACTN</name>
<feature type="transmembrane region" description="Helical" evidence="1">
    <location>
        <begin position="143"/>
        <end position="166"/>
    </location>
</feature>
<keyword evidence="1" id="KW-1133">Transmembrane helix</keyword>
<accession>A0A2A2D6I9</accession>
<dbReference type="Proteomes" id="UP000218944">
    <property type="component" value="Unassembled WGS sequence"/>
</dbReference>
<feature type="transmembrane region" description="Helical" evidence="1">
    <location>
        <begin position="231"/>
        <end position="253"/>
    </location>
</feature>